<dbReference type="OrthoDB" id="524459at2"/>
<dbReference type="CDD" id="cd00082">
    <property type="entry name" value="HisKA"/>
    <property type="match status" value="1"/>
</dbReference>
<accession>A0A2T1DX79</accession>
<dbReference type="EMBL" id="PVWK01000135">
    <property type="protein sequence ID" value="PSB24984.1"/>
    <property type="molecule type" value="Genomic_DNA"/>
</dbReference>
<keyword evidence="9" id="KW-1185">Reference proteome</keyword>
<dbReference type="GO" id="GO:0000155">
    <property type="term" value="F:phosphorelay sensor kinase activity"/>
    <property type="evidence" value="ECO:0007669"/>
    <property type="project" value="InterPro"/>
</dbReference>
<evidence type="ECO:0000313" key="8">
    <source>
        <dbReference type="EMBL" id="PSB24984.1"/>
    </source>
</evidence>
<keyword evidence="4" id="KW-0902">Two-component regulatory system</keyword>
<dbReference type="Pfam" id="PF00512">
    <property type="entry name" value="HisKA"/>
    <property type="match status" value="1"/>
</dbReference>
<dbReference type="SMART" id="SM00388">
    <property type="entry name" value="HisKA"/>
    <property type="match status" value="2"/>
</dbReference>
<dbReference type="InterPro" id="IPR003661">
    <property type="entry name" value="HisK_dim/P_dom"/>
</dbReference>
<evidence type="ECO:0000256" key="5">
    <source>
        <dbReference type="PROSITE-ProRule" id="PRU00169"/>
    </source>
</evidence>
<dbReference type="EC" id="2.7.13.3" evidence="2"/>
<evidence type="ECO:0000256" key="6">
    <source>
        <dbReference type="SAM" id="Coils"/>
    </source>
</evidence>
<gene>
    <name evidence="8" type="ORF">C7B82_24795</name>
</gene>
<dbReference type="Gene3D" id="3.40.50.2300">
    <property type="match status" value="3"/>
</dbReference>
<dbReference type="SUPFAM" id="SSF52172">
    <property type="entry name" value="CheY-like"/>
    <property type="match status" value="3"/>
</dbReference>
<name>A0A2T1DX79_9CYAN</name>
<dbReference type="AlphaFoldDB" id="A0A2T1DX79"/>
<dbReference type="InterPro" id="IPR001789">
    <property type="entry name" value="Sig_transdc_resp-reg_receiver"/>
</dbReference>
<evidence type="ECO:0000256" key="1">
    <source>
        <dbReference type="ARBA" id="ARBA00000085"/>
    </source>
</evidence>
<evidence type="ECO:0000256" key="2">
    <source>
        <dbReference type="ARBA" id="ARBA00012438"/>
    </source>
</evidence>
<dbReference type="InterPro" id="IPR036097">
    <property type="entry name" value="HisK_dim/P_sf"/>
</dbReference>
<comment type="caution">
    <text evidence="8">The sequence shown here is derived from an EMBL/GenBank/DDBJ whole genome shotgun (WGS) entry which is preliminary data.</text>
</comment>
<dbReference type="PROSITE" id="PS50110">
    <property type="entry name" value="RESPONSE_REGULATORY"/>
    <property type="match status" value="3"/>
</dbReference>
<dbReference type="Gene3D" id="1.10.287.130">
    <property type="match status" value="1"/>
</dbReference>
<dbReference type="CDD" id="cd00156">
    <property type="entry name" value="REC"/>
    <property type="match status" value="1"/>
</dbReference>
<dbReference type="InterPro" id="IPR011006">
    <property type="entry name" value="CheY-like_superfamily"/>
</dbReference>
<reference evidence="8 9" key="2">
    <citation type="submission" date="2018-03" db="EMBL/GenBank/DDBJ databases">
        <title>The ancient ancestry and fast evolution of plastids.</title>
        <authorList>
            <person name="Moore K.R."/>
            <person name="Magnabosco C."/>
            <person name="Momper L."/>
            <person name="Gold D.A."/>
            <person name="Bosak T."/>
            <person name="Fournier G.P."/>
        </authorList>
    </citation>
    <scope>NUCLEOTIDE SEQUENCE [LARGE SCALE GENOMIC DNA]</scope>
    <source>
        <strain evidence="8 9">ULC18</strain>
    </source>
</reference>
<reference evidence="9" key="1">
    <citation type="submission" date="2018-02" db="EMBL/GenBank/DDBJ databases">
        <authorList>
            <person name="Moore K."/>
            <person name="Momper L."/>
        </authorList>
    </citation>
    <scope>NUCLEOTIDE SEQUENCE [LARGE SCALE GENOMIC DNA]</scope>
    <source>
        <strain evidence="9">ULC18</strain>
    </source>
</reference>
<dbReference type="Proteomes" id="UP000239576">
    <property type="component" value="Unassembled WGS sequence"/>
</dbReference>
<feature type="domain" description="Response regulatory" evidence="7">
    <location>
        <begin position="290"/>
        <end position="401"/>
    </location>
</feature>
<sequence length="598" mass="66990">MTTILLVEDNEINRDMLRRRLERKGYQVIIAVNGEEGVTKTQSDQPDLVLMDLHLPILDGWEATRQIKANPQTQQIPVIALTADAIVGEREKALAAGCDEYDTKPVDFARLVEKMDSLLKPVVPKPPEPVTLNHTQPSLSWTSLRQELELPIYSMISYSDMLLDASDEDSSLSNDLQKIYVSALQLLKLVQGILNPVLLEVQQQDWTIDLFAPALRRELLTPLSTIIGYCELLLEEAPHDFVSDLEQLHNSAQKLLSLVNNLDSVLARHTQTSESSESKFLAWQPTQRTDFSLSESNHILIIAANTAIARQLERQGYQVKMATTKQQALEILPDATFDLILLEVNHTELLSDQKLKDVPILLIAASDQMPQVLQGIALGATDYLIQPFPSTLLRTKVATCLQAVQLREQVEHYQGVVEEFREQKQLEAELKQQVEALQFELEQVKRSSSHQVAEVVQTDDLQPEFPGVQSPNLPLKILLVEDNELNSDMLSRRLLRHGYEVVLASDGAEGVSKALSEQPQVILMDINLPVIDGWEATQRLKANPQTSRIPIIALTAHAMTGDREKALASGCDDYDTKPIELPRLLSKIEDCLKSSISR</sequence>
<comment type="caution">
    <text evidence="5">Lacks conserved residue(s) required for the propagation of feature annotation.</text>
</comment>
<evidence type="ECO:0000313" key="9">
    <source>
        <dbReference type="Proteomes" id="UP000239576"/>
    </source>
</evidence>
<feature type="modified residue" description="4-aspartylphosphate" evidence="5">
    <location>
        <position position="52"/>
    </location>
</feature>
<dbReference type="RefSeq" id="WP_106259451.1">
    <property type="nucleotide sequence ID" value="NZ_CAWNSW010000033.1"/>
</dbReference>
<feature type="coiled-coil region" evidence="6">
    <location>
        <begin position="403"/>
        <end position="447"/>
    </location>
</feature>
<dbReference type="SUPFAM" id="SSF47384">
    <property type="entry name" value="Homodimeric domain of signal transducing histidine kinase"/>
    <property type="match status" value="1"/>
</dbReference>
<keyword evidence="3 5" id="KW-0597">Phosphoprotein</keyword>
<feature type="domain" description="Response regulatory" evidence="7">
    <location>
        <begin position="3"/>
        <end position="119"/>
    </location>
</feature>
<proteinExistence type="predicted"/>
<keyword evidence="6" id="KW-0175">Coiled coil</keyword>
<feature type="modified residue" description="4-aspartylphosphate" evidence="5">
    <location>
        <position position="525"/>
    </location>
</feature>
<evidence type="ECO:0000259" key="7">
    <source>
        <dbReference type="PROSITE" id="PS50110"/>
    </source>
</evidence>
<evidence type="ECO:0000256" key="4">
    <source>
        <dbReference type="ARBA" id="ARBA00023012"/>
    </source>
</evidence>
<dbReference type="SMART" id="SM00448">
    <property type="entry name" value="REC"/>
    <property type="match status" value="3"/>
</dbReference>
<comment type="catalytic activity">
    <reaction evidence="1">
        <text>ATP + protein L-histidine = ADP + protein N-phospho-L-histidine.</text>
        <dbReference type="EC" id="2.7.13.3"/>
    </reaction>
</comment>
<dbReference type="PANTHER" id="PTHR45339">
    <property type="entry name" value="HYBRID SIGNAL TRANSDUCTION HISTIDINE KINASE J"/>
    <property type="match status" value="1"/>
</dbReference>
<feature type="domain" description="Response regulatory" evidence="7">
    <location>
        <begin position="476"/>
        <end position="592"/>
    </location>
</feature>
<organism evidence="8 9">
    <name type="scientific">Stenomitos frigidus ULC18</name>
    <dbReference type="NCBI Taxonomy" id="2107698"/>
    <lineage>
        <taxon>Bacteria</taxon>
        <taxon>Bacillati</taxon>
        <taxon>Cyanobacteriota</taxon>
        <taxon>Cyanophyceae</taxon>
        <taxon>Leptolyngbyales</taxon>
        <taxon>Leptolyngbyaceae</taxon>
        <taxon>Stenomitos</taxon>
    </lineage>
</organism>
<dbReference type="Pfam" id="PF00072">
    <property type="entry name" value="Response_reg"/>
    <property type="match status" value="3"/>
</dbReference>
<dbReference type="PANTHER" id="PTHR45339:SF1">
    <property type="entry name" value="HYBRID SIGNAL TRANSDUCTION HISTIDINE KINASE J"/>
    <property type="match status" value="1"/>
</dbReference>
<evidence type="ECO:0000256" key="3">
    <source>
        <dbReference type="ARBA" id="ARBA00022553"/>
    </source>
</evidence>
<protein>
    <recommendedName>
        <fullName evidence="2">histidine kinase</fullName>
        <ecNumber evidence="2">2.7.13.3</ecNumber>
    </recommendedName>
</protein>